<gene>
    <name evidence="2" type="primary">Rreb1_1</name>
    <name evidence="2" type="ORF">EYF80_061851</name>
</gene>
<dbReference type="PANTHER" id="PTHR46451">
    <property type="entry name" value="RAS-RESPONSIVE ELEMENT-BINDING PROTEIN 1"/>
    <property type="match status" value="1"/>
</dbReference>
<dbReference type="OrthoDB" id="3069995at2759"/>
<dbReference type="PANTHER" id="PTHR46451:SF1">
    <property type="entry name" value="RAS-RESPONSIVE ELEMENT-BINDING PROTEIN 1"/>
    <property type="match status" value="1"/>
</dbReference>
<evidence type="ECO:0000313" key="3">
    <source>
        <dbReference type="Proteomes" id="UP000314294"/>
    </source>
</evidence>
<reference evidence="2 3" key="1">
    <citation type="submission" date="2019-03" db="EMBL/GenBank/DDBJ databases">
        <title>First draft genome of Liparis tanakae, snailfish: a comprehensive survey of snailfish specific genes.</title>
        <authorList>
            <person name="Kim W."/>
            <person name="Song I."/>
            <person name="Jeong J.-H."/>
            <person name="Kim D."/>
            <person name="Kim S."/>
            <person name="Ryu S."/>
            <person name="Song J.Y."/>
            <person name="Lee S.K."/>
        </authorList>
    </citation>
    <scope>NUCLEOTIDE SEQUENCE [LARGE SCALE GENOMIC DNA]</scope>
    <source>
        <tissue evidence="2">Muscle</tissue>
    </source>
</reference>
<organism evidence="2 3">
    <name type="scientific">Liparis tanakae</name>
    <name type="common">Tanaka's snailfish</name>
    <dbReference type="NCBI Taxonomy" id="230148"/>
    <lineage>
        <taxon>Eukaryota</taxon>
        <taxon>Metazoa</taxon>
        <taxon>Chordata</taxon>
        <taxon>Craniata</taxon>
        <taxon>Vertebrata</taxon>
        <taxon>Euteleostomi</taxon>
        <taxon>Actinopterygii</taxon>
        <taxon>Neopterygii</taxon>
        <taxon>Teleostei</taxon>
        <taxon>Neoteleostei</taxon>
        <taxon>Acanthomorphata</taxon>
        <taxon>Eupercaria</taxon>
        <taxon>Perciformes</taxon>
        <taxon>Cottioidei</taxon>
        <taxon>Cottales</taxon>
        <taxon>Liparidae</taxon>
        <taxon>Liparis</taxon>
    </lineage>
</organism>
<accession>A0A4Z2EI20</accession>
<dbReference type="GO" id="GO:0001228">
    <property type="term" value="F:DNA-binding transcription activator activity, RNA polymerase II-specific"/>
    <property type="evidence" value="ECO:0007669"/>
    <property type="project" value="TreeGrafter"/>
</dbReference>
<keyword evidence="3" id="KW-1185">Reference proteome</keyword>
<feature type="compositionally biased region" description="Low complexity" evidence="1">
    <location>
        <begin position="36"/>
        <end position="59"/>
    </location>
</feature>
<sequence length="125" mass="12596">MGADGGGDLSSINAMMSAVMSAAGTINGGGDGEAESGVPSADSSAGPSPSSSPTKSLTSAMRAPPSRNARRIQDTKDESSAFICPLCDKDCQTQHSLTMHIRQVEPPSAGSPGETLGRPGETTRC</sequence>
<name>A0A4Z2EI20_9TELE</name>
<protein>
    <submittedName>
        <fullName evidence="2">Ras-responsive element-binding protein 1</fullName>
    </submittedName>
</protein>
<dbReference type="GO" id="GO:0005634">
    <property type="term" value="C:nucleus"/>
    <property type="evidence" value="ECO:0007669"/>
    <property type="project" value="TreeGrafter"/>
</dbReference>
<evidence type="ECO:0000256" key="1">
    <source>
        <dbReference type="SAM" id="MobiDB-lite"/>
    </source>
</evidence>
<feature type="region of interest" description="Disordered" evidence="1">
    <location>
        <begin position="23"/>
        <end position="78"/>
    </location>
</feature>
<proteinExistence type="predicted"/>
<dbReference type="InterPro" id="IPR052795">
    <property type="entry name" value="RREB1"/>
</dbReference>
<dbReference type="Proteomes" id="UP000314294">
    <property type="component" value="Unassembled WGS sequence"/>
</dbReference>
<dbReference type="EMBL" id="SRLO01007429">
    <property type="protein sequence ID" value="TNN28002.1"/>
    <property type="molecule type" value="Genomic_DNA"/>
</dbReference>
<feature type="region of interest" description="Disordered" evidence="1">
    <location>
        <begin position="102"/>
        <end position="125"/>
    </location>
</feature>
<comment type="caution">
    <text evidence="2">The sequence shown here is derived from an EMBL/GenBank/DDBJ whole genome shotgun (WGS) entry which is preliminary data.</text>
</comment>
<dbReference type="AlphaFoldDB" id="A0A4Z2EI20"/>
<dbReference type="GO" id="GO:0000978">
    <property type="term" value="F:RNA polymerase II cis-regulatory region sequence-specific DNA binding"/>
    <property type="evidence" value="ECO:0007669"/>
    <property type="project" value="TreeGrafter"/>
</dbReference>
<evidence type="ECO:0000313" key="2">
    <source>
        <dbReference type="EMBL" id="TNN28002.1"/>
    </source>
</evidence>